<organism evidence="1 2">
    <name type="scientific">Oceanirhabdus seepicola</name>
    <dbReference type="NCBI Taxonomy" id="2828781"/>
    <lineage>
        <taxon>Bacteria</taxon>
        <taxon>Bacillati</taxon>
        <taxon>Bacillota</taxon>
        <taxon>Clostridia</taxon>
        <taxon>Eubacteriales</taxon>
        <taxon>Clostridiaceae</taxon>
        <taxon>Oceanirhabdus</taxon>
    </lineage>
</organism>
<evidence type="ECO:0000313" key="2">
    <source>
        <dbReference type="Proteomes" id="UP001056429"/>
    </source>
</evidence>
<dbReference type="EMBL" id="JAGSOJ010000001">
    <property type="protein sequence ID" value="MCM1988548.1"/>
    <property type="molecule type" value="Genomic_DNA"/>
</dbReference>
<sequence>MMEYNIGTIELLSILDENPTYRGINKFGHTLFVRKNTKEIIHRKIKNADRKKKHVSLNDKWRLVKPIDYEKANELFKNFRVIELRFADGTKRIFRKMPYNNNPIIESGVPKVQDALYYCLSYHEEE</sequence>
<dbReference type="Proteomes" id="UP001056429">
    <property type="component" value="Unassembled WGS sequence"/>
</dbReference>
<evidence type="ECO:0000313" key="1">
    <source>
        <dbReference type="EMBL" id="MCM1988548.1"/>
    </source>
</evidence>
<accession>A0A9J6NWW1</accession>
<name>A0A9J6NWW1_9CLOT</name>
<dbReference type="AlphaFoldDB" id="A0A9J6NWW1"/>
<comment type="caution">
    <text evidence="1">The sequence shown here is derived from an EMBL/GenBank/DDBJ whole genome shotgun (WGS) entry which is preliminary data.</text>
</comment>
<proteinExistence type="predicted"/>
<reference evidence="1" key="2">
    <citation type="submission" date="2021-04" db="EMBL/GenBank/DDBJ databases">
        <authorList>
            <person name="Dong X."/>
        </authorList>
    </citation>
    <scope>NUCLEOTIDE SEQUENCE</scope>
    <source>
        <strain evidence="1">ZWT</strain>
    </source>
</reference>
<protein>
    <submittedName>
        <fullName evidence="1">Uncharacterized protein</fullName>
    </submittedName>
</protein>
<reference evidence="1" key="1">
    <citation type="journal article" date="2021" name="mSystems">
        <title>Bacteria and Archaea Synergistically Convert Glycine Betaine to Biogenic Methane in the Formosa Cold Seep of the South China Sea.</title>
        <authorList>
            <person name="Li L."/>
            <person name="Zhang W."/>
            <person name="Zhang S."/>
            <person name="Song L."/>
            <person name="Sun Q."/>
            <person name="Zhang H."/>
            <person name="Xiang H."/>
            <person name="Dong X."/>
        </authorList>
    </citation>
    <scope>NUCLEOTIDE SEQUENCE</scope>
    <source>
        <strain evidence="1">ZWT</strain>
    </source>
</reference>
<gene>
    <name evidence="1" type="ORF">KDK92_02265</name>
</gene>
<keyword evidence="2" id="KW-1185">Reference proteome</keyword>